<dbReference type="EMBL" id="HBFC01020800">
    <property type="protein sequence ID" value="CAD8709772.1"/>
    <property type="molecule type" value="Transcribed_RNA"/>
</dbReference>
<feature type="compositionally biased region" description="Low complexity" evidence="1">
    <location>
        <begin position="1"/>
        <end position="11"/>
    </location>
</feature>
<reference evidence="2" key="1">
    <citation type="submission" date="2021-01" db="EMBL/GenBank/DDBJ databases">
        <authorList>
            <person name="Corre E."/>
            <person name="Pelletier E."/>
            <person name="Niang G."/>
            <person name="Scheremetjew M."/>
            <person name="Finn R."/>
            <person name="Kale V."/>
            <person name="Holt S."/>
            <person name="Cochrane G."/>
            <person name="Meng A."/>
            <person name="Brown T."/>
            <person name="Cohen L."/>
        </authorList>
    </citation>
    <scope>NUCLEOTIDE SEQUENCE</scope>
    <source>
        <strain evidence="2">SL-175</strain>
    </source>
</reference>
<name>A0A7S0SKP3_9CHLO</name>
<sequence length="122" mass="12695">MNATAATANGNGDRREDEETEEKDEDGCDTDDDVIFVLESNDSNKPAAAAAAAAATPPLILPRHSMHLFRTAPGAWCHVESGAAAASSSPRVCARNSASHTGRVRNRNGTRDSMGSCAILVG</sequence>
<proteinExistence type="predicted"/>
<organism evidence="2">
    <name type="scientific">Mantoniella antarctica</name>
    <dbReference type="NCBI Taxonomy" id="81844"/>
    <lineage>
        <taxon>Eukaryota</taxon>
        <taxon>Viridiplantae</taxon>
        <taxon>Chlorophyta</taxon>
        <taxon>Mamiellophyceae</taxon>
        <taxon>Mamiellales</taxon>
        <taxon>Mamiellaceae</taxon>
        <taxon>Mantoniella</taxon>
    </lineage>
</organism>
<evidence type="ECO:0000256" key="1">
    <source>
        <dbReference type="SAM" id="MobiDB-lite"/>
    </source>
</evidence>
<protein>
    <submittedName>
        <fullName evidence="2">Uncharacterized protein</fullName>
    </submittedName>
</protein>
<evidence type="ECO:0000313" key="2">
    <source>
        <dbReference type="EMBL" id="CAD8709772.1"/>
    </source>
</evidence>
<gene>
    <name evidence="2" type="ORF">MANT1106_LOCUS12458</name>
</gene>
<feature type="region of interest" description="Disordered" evidence="1">
    <location>
        <begin position="1"/>
        <end position="31"/>
    </location>
</feature>
<accession>A0A7S0SKP3</accession>
<feature type="compositionally biased region" description="Acidic residues" evidence="1">
    <location>
        <begin position="18"/>
        <end position="31"/>
    </location>
</feature>
<dbReference type="AlphaFoldDB" id="A0A7S0SKP3"/>